<keyword evidence="3" id="KW-1185">Reference proteome</keyword>
<organism evidence="2 3">
    <name type="scientific">Caenispirillum bisanense</name>
    <dbReference type="NCBI Taxonomy" id="414052"/>
    <lineage>
        <taxon>Bacteria</taxon>
        <taxon>Pseudomonadati</taxon>
        <taxon>Pseudomonadota</taxon>
        <taxon>Alphaproteobacteria</taxon>
        <taxon>Rhodospirillales</taxon>
        <taxon>Novispirillaceae</taxon>
        <taxon>Caenispirillum</taxon>
    </lineage>
</organism>
<reference evidence="2 3" key="1">
    <citation type="submission" date="2017-09" db="EMBL/GenBank/DDBJ databases">
        <authorList>
            <person name="Ehlers B."/>
            <person name="Leendertz F.H."/>
        </authorList>
    </citation>
    <scope>NUCLEOTIDE SEQUENCE [LARGE SCALE GENOMIC DNA]</scope>
    <source>
        <strain evidence="2 3">USBA 140</strain>
    </source>
</reference>
<feature type="region of interest" description="Disordered" evidence="1">
    <location>
        <begin position="254"/>
        <end position="286"/>
    </location>
</feature>
<dbReference type="EMBL" id="OCNJ01000019">
    <property type="protein sequence ID" value="SOE01552.1"/>
    <property type="molecule type" value="Genomic_DNA"/>
</dbReference>
<evidence type="ECO:0000313" key="2">
    <source>
        <dbReference type="EMBL" id="SOE01552.1"/>
    </source>
</evidence>
<gene>
    <name evidence="2" type="ORF">SAMN05421508_11931</name>
</gene>
<feature type="compositionally biased region" description="Acidic residues" evidence="1">
    <location>
        <begin position="259"/>
        <end position="273"/>
    </location>
</feature>
<protein>
    <submittedName>
        <fullName evidence="2">Uncharacterized protein</fullName>
    </submittedName>
</protein>
<feature type="compositionally biased region" description="Acidic residues" evidence="1">
    <location>
        <begin position="352"/>
        <end position="372"/>
    </location>
</feature>
<sequence>MHALLDPDRAHKLIKAARAPVAFAFLPGKTPDKSVLAVDKTKTGKALFDLCKSESGLKKGAHGTVTSEGPLAVFACDKDEVANLEQAILRYFKAHGVTMKVELATPDLEDAEEHEAEHEETPPPKPRQEAEPEPQDEARPKAPVDEDDEDDVPEGKIFQPDTIVALIRKAATKPRPFAFGLAAGTPLLCMHPRLAPKRLAAKVKQEGARRGAWGMVGREGAVAIFTTEKAPFPGLRRGLKRWFKEHGLTLKLRVHGPDGEYDDPEDVEIEEAPGSEAPGPDGGGPLAELRKRVAAAMPGLKAVAEARRDLADDIREAYAAARDASTDGDAVRLAELVETLEALAAAPLEAPVEAEPEDEAREEVAPGDEDEPPPWFDRPSFEAARQRWTTAVDSAEAEVQALVAALRKTDDTDLHAIADQHVSTVMGGMRVAMTAALFNVAQAPDAAVGPAAEKALAAIGRFRAHLDSDPRIPACERNPFGVAVRLRDPLHGALDDLQAVLEAA</sequence>
<accession>A0A286H1F8</accession>
<dbReference type="Proteomes" id="UP000219621">
    <property type="component" value="Unassembled WGS sequence"/>
</dbReference>
<evidence type="ECO:0000256" key="1">
    <source>
        <dbReference type="SAM" id="MobiDB-lite"/>
    </source>
</evidence>
<feature type="region of interest" description="Disordered" evidence="1">
    <location>
        <begin position="110"/>
        <end position="156"/>
    </location>
</feature>
<name>A0A286H1F8_9PROT</name>
<dbReference type="RefSeq" id="WP_097281679.1">
    <property type="nucleotide sequence ID" value="NZ_OCNJ01000019.1"/>
</dbReference>
<feature type="region of interest" description="Disordered" evidence="1">
    <location>
        <begin position="347"/>
        <end position="379"/>
    </location>
</feature>
<evidence type="ECO:0000313" key="3">
    <source>
        <dbReference type="Proteomes" id="UP000219621"/>
    </source>
</evidence>
<feature type="compositionally biased region" description="Basic and acidic residues" evidence="1">
    <location>
        <begin position="115"/>
        <end position="144"/>
    </location>
</feature>
<proteinExistence type="predicted"/>
<dbReference type="AlphaFoldDB" id="A0A286H1F8"/>
<dbReference type="OrthoDB" id="7850175at2"/>